<reference evidence="8 9" key="1">
    <citation type="submission" date="2019-05" db="EMBL/GenBank/DDBJ databases">
        <title>Kocuria coralli sp. nov., a novel actinobacterium isolated from coral reef seawater.</title>
        <authorList>
            <person name="Li J."/>
        </authorList>
    </citation>
    <scope>NUCLEOTIDE SEQUENCE [LARGE SCALE GENOMIC DNA]</scope>
    <source>
        <strain evidence="8 9">SCSIO 13007</strain>
    </source>
</reference>
<feature type="transmembrane region" description="Helical" evidence="6">
    <location>
        <begin position="84"/>
        <end position="103"/>
    </location>
</feature>
<dbReference type="OrthoDB" id="4427099at2"/>
<evidence type="ECO:0000256" key="4">
    <source>
        <dbReference type="ARBA" id="ARBA00023136"/>
    </source>
</evidence>
<keyword evidence="1" id="KW-1003">Cell membrane</keyword>
<evidence type="ECO:0000259" key="7">
    <source>
        <dbReference type="Pfam" id="PF06305"/>
    </source>
</evidence>
<keyword evidence="4 6" id="KW-0472">Membrane</keyword>
<gene>
    <name evidence="8" type="ORF">FCK90_00280</name>
</gene>
<evidence type="ECO:0000256" key="5">
    <source>
        <dbReference type="SAM" id="MobiDB-lite"/>
    </source>
</evidence>
<dbReference type="EMBL" id="SZWF01000001">
    <property type="protein sequence ID" value="KAA9395509.1"/>
    <property type="molecule type" value="Genomic_DNA"/>
</dbReference>
<dbReference type="RefSeq" id="WP_158032319.1">
    <property type="nucleotide sequence ID" value="NZ_ML708610.1"/>
</dbReference>
<dbReference type="AlphaFoldDB" id="A0A5J5L0M3"/>
<feature type="domain" description="Lipopolysaccharide assembly protein A" evidence="7">
    <location>
        <begin position="103"/>
        <end position="163"/>
    </location>
</feature>
<sequence>MSYNPPQTPSDGTPWNEPSGADDRAGDAGNQPGQQPRARDAAVPGEQNARQPGPASGAPEKGTATELDPNLDGRAKGGISGATWVALIVGLIILILLLVFILQNLNDVLITYMSWQFTLPLGVAMLLSAIAGALIMAMVGSIRLIVVTRRLHRLEKERESIKRTLR</sequence>
<evidence type="ECO:0000256" key="6">
    <source>
        <dbReference type="SAM" id="Phobius"/>
    </source>
</evidence>
<accession>A0A5J5L0M3</accession>
<feature type="transmembrane region" description="Helical" evidence="6">
    <location>
        <begin position="123"/>
        <end position="146"/>
    </location>
</feature>
<evidence type="ECO:0000256" key="3">
    <source>
        <dbReference type="ARBA" id="ARBA00022989"/>
    </source>
</evidence>
<keyword evidence="3 6" id="KW-1133">Transmembrane helix</keyword>
<keyword evidence="2 6" id="KW-0812">Transmembrane</keyword>
<evidence type="ECO:0000313" key="8">
    <source>
        <dbReference type="EMBL" id="KAA9395509.1"/>
    </source>
</evidence>
<name>A0A5J5L0M3_9MICC</name>
<evidence type="ECO:0000256" key="1">
    <source>
        <dbReference type="ARBA" id="ARBA00022475"/>
    </source>
</evidence>
<dbReference type="GO" id="GO:0005886">
    <property type="term" value="C:plasma membrane"/>
    <property type="evidence" value="ECO:0007669"/>
    <property type="project" value="InterPro"/>
</dbReference>
<feature type="compositionally biased region" description="Polar residues" evidence="5">
    <location>
        <begin position="1"/>
        <end position="13"/>
    </location>
</feature>
<proteinExistence type="predicted"/>
<comment type="caution">
    <text evidence="8">The sequence shown here is derived from an EMBL/GenBank/DDBJ whole genome shotgun (WGS) entry which is preliminary data.</text>
</comment>
<protein>
    <submittedName>
        <fullName evidence="8">LapA family protein</fullName>
    </submittedName>
</protein>
<dbReference type="Proteomes" id="UP000325957">
    <property type="component" value="Unassembled WGS sequence"/>
</dbReference>
<evidence type="ECO:0000313" key="9">
    <source>
        <dbReference type="Proteomes" id="UP000325957"/>
    </source>
</evidence>
<evidence type="ECO:0000256" key="2">
    <source>
        <dbReference type="ARBA" id="ARBA00022692"/>
    </source>
</evidence>
<keyword evidence="9" id="KW-1185">Reference proteome</keyword>
<dbReference type="Pfam" id="PF06305">
    <property type="entry name" value="LapA_dom"/>
    <property type="match status" value="1"/>
</dbReference>
<feature type="region of interest" description="Disordered" evidence="5">
    <location>
        <begin position="1"/>
        <end position="69"/>
    </location>
</feature>
<organism evidence="8 9">
    <name type="scientific">Kocuria coralli</name>
    <dbReference type="NCBI Taxonomy" id="1461025"/>
    <lineage>
        <taxon>Bacteria</taxon>
        <taxon>Bacillati</taxon>
        <taxon>Actinomycetota</taxon>
        <taxon>Actinomycetes</taxon>
        <taxon>Micrococcales</taxon>
        <taxon>Micrococcaceae</taxon>
        <taxon>Kocuria</taxon>
    </lineage>
</organism>
<dbReference type="InterPro" id="IPR010445">
    <property type="entry name" value="LapA_dom"/>
</dbReference>